<sequence>MDPGYTSVVGVVNSWRAVMHQVLNQGPASCPGSEKIFTSFRTPICARASLPYSQWGSVI</sequence>
<accession>A0A8J2BM02</accession>
<comment type="caution">
    <text evidence="1">The sequence shown here is derived from an EMBL/GenBank/DDBJ whole genome shotgun (WGS) entry which is preliminary data.</text>
</comment>
<dbReference type="AlphaFoldDB" id="A0A8J2BM02"/>
<reference evidence="1" key="1">
    <citation type="submission" date="2021-02" db="EMBL/GenBank/DDBJ databases">
        <authorList>
            <person name="Cremers G."/>
            <person name="Picone N."/>
        </authorList>
    </citation>
    <scope>NUCLEOTIDE SEQUENCE</scope>
    <source>
        <strain evidence="1">PQ17</strain>
    </source>
</reference>
<gene>
    <name evidence="1" type="ORF">MPNT_10080</name>
</gene>
<evidence type="ECO:0000313" key="2">
    <source>
        <dbReference type="Proteomes" id="UP000663859"/>
    </source>
</evidence>
<dbReference type="EMBL" id="CAJNOB010000001">
    <property type="protein sequence ID" value="CAF0689009.1"/>
    <property type="molecule type" value="Genomic_DNA"/>
</dbReference>
<proteinExistence type="predicted"/>
<dbReference type="Proteomes" id="UP000663859">
    <property type="component" value="Unassembled WGS sequence"/>
</dbReference>
<keyword evidence="2" id="KW-1185">Reference proteome</keyword>
<name>A0A8J2BM02_9BACT</name>
<organism evidence="1 2">
    <name type="scientific">Candidatus Methylacidithermus pantelleriae</name>
    <dbReference type="NCBI Taxonomy" id="2744239"/>
    <lineage>
        <taxon>Bacteria</taxon>
        <taxon>Pseudomonadati</taxon>
        <taxon>Verrucomicrobiota</taxon>
        <taxon>Methylacidiphilae</taxon>
        <taxon>Methylacidiphilales</taxon>
        <taxon>Methylacidiphilaceae</taxon>
        <taxon>Candidatus Methylacidithermus</taxon>
    </lineage>
</organism>
<evidence type="ECO:0000313" key="1">
    <source>
        <dbReference type="EMBL" id="CAF0689009.1"/>
    </source>
</evidence>
<protein>
    <submittedName>
        <fullName evidence="1">Uncharacterized protein</fullName>
    </submittedName>
</protein>